<evidence type="ECO:0000256" key="1">
    <source>
        <dbReference type="SAM" id="Phobius"/>
    </source>
</evidence>
<feature type="transmembrane region" description="Helical" evidence="1">
    <location>
        <begin position="117"/>
        <end position="149"/>
    </location>
</feature>
<keyword evidence="1" id="KW-0812">Transmembrane</keyword>
<dbReference type="Pfam" id="PF06750">
    <property type="entry name" value="A24_N_bact"/>
    <property type="match status" value="1"/>
</dbReference>
<dbReference type="AlphaFoldDB" id="A0A7X9LDR9"/>
<dbReference type="InterPro" id="IPR010627">
    <property type="entry name" value="Prepilin_pept_A24_N"/>
</dbReference>
<feature type="transmembrane region" description="Helical" evidence="1">
    <location>
        <begin position="169"/>
        <end position="191"/>
    </location>
</feature>
<dbReference type="RefSeq" id="WP_193523660.1">
    <property type="nucleotide sequence ID" value="NZ_JABASA010000012.1"/>
</dbReference>
<dbReference type="PANTHER" id="PTHR30487">
    <property type="entry name" value="TYPE 4 PREPILIN-LIKE PROTEINS LEADER PEPTIDE-PROCESSING ENZYME"/>
    <property type="match status" value="1"/>
</dbReference>
<dbReference type="InterPro" id="IPR050882">
    <property type="entry name" value="Prepilin_peptidase/N-MTase"/>
</dbReference>
<feature type="transmembrane region" description="Helical" evidence="1">
    <location>
        <begin position="198"/>
        <end position="218"/>
    </location>
</feature>
<dbReference type="GO" id="GO:0004190">
    <property type="term" value="F:aspartic-type endopeptidase activity"/>
    <property type="evidence" value="ECO:0007669"/>
    <property type="project" value="TreeGrafter"/>
</dbReference>
<evidence type="ECO:0000259" key="2">
    <source>
        <dbReference type="Pfam" id="PF06750"/>
    </source>
</evidence>
<reference evidence="3 4" key="1">
    <citation type="submission" date="2020-04" db="EMBL/GenBank/DDBJ databases">
        <title>MicrobeNet Type strains.</title>
        <authorList>
            <person name="Nicholson A.C."/>
        </authorList>
    </citation>
    <scope>NUCLEOTIDE SEQUENCE [LARGE SCALE GENOMIC DNA]</scope>
    <source>
        <strain evidence="3 4">DSM 22768</strain>
    </source>
</reference>
<feature type="domain" description="Prepilin peptidase A24 N-terminal" evidence="2">
    <location>
        <begin position="8"/>
        <end position="84"/>
    </location>
</feature>
<protein>
    <submittedName>
        <fullName evidence="3">Prepilin peptidase</fullName>
    </submittedName>
</protein>
<organism evidence="3 4">
    <name type="scientific">Streptococcus ratti</name>
    <dbReference type="NCBI Taxonomy" id="1341"/>
    <lineage>
        <taxon>Bacteria</taxon>
        <taxon>Bacillati</taxon>
        <taxon>Bacillota</taxon>
        <taxon>Bacilli</taxon>
        <taxon>Lactobacillales</taxon>
        <taxon>Streptococcaceae</taxon>
        <taxon>Streptococcus</taxon>
    </lineage>
</organism>
<name>A0A7X9LDR9_STRRT</name>
<dbReference type="GO" id="GO:0006465">
    <property type="term" value="P:signal peptide processing"/>
    <property type="evidence" value="ECO:0007669"/>
    <property type="project" value="TreeGrafter"/>
</dbReference>
<dbReference type="PANTHER" id="PTHR30487:SF0">
    <property type="entry name" value="PREPILIN LEADER PEPTIDASE_N-METHYLTRANSFERASE-RELATED"/>
    <property type="match status" value="1"/>
</dbReference>
<evidence type="ECO:0000313" key="3">
    <source>
        <dbReference type="EMBL" id="NMD49393.1"/>
    </source>
</evidence>
<proteinExistence type="predicted"/>
<comment type="caution">
    <text evidence="3">The sequence shown here is derived from an EMBL/GenBank/DDBJ whole genome shotgun (WGS) entry which is preliminary data.</text>
</comment>
<keyword evidence="1" id="KW-0472">Membrane</keyword>
<dbReference type="Proteomes" id="UP000532121">
    <property type="component" value="Unassembled WGS sequence"/>
</dbReference>
<dbReference type="EMBL" id="JABASA010000012">
    <property type="protein sequence ID" value="NMD49393.1"/>
    <property type="molecule type" value="Genomic_DNA"/>
</dbReference>
<accession>A0A7X9LDR9</accession>
<gene>
    <name evidence="3" type="ORF">HHO37_06920</name>
</gene>
<keyword evidence="1" id="KW-1133">Transmembrane helix</keyword>
<sequence>MKLFLFFILGASLGSFLGLVLDRFPERSIVSPRSHCYNCHRYLAVQDLIPIFSQVLNKSHCRFCGCTIPLRYALTEFFCGLIGLGFGLHLVTLSQVWLLLMGILLSLYDLKEQTYPFIVWLGFTVLLLLFYPVNLISIILFLFGIFAALKNINIGSGDFLYLATLSLSLSFQEVVWLIQIASIAGIAYCLLRKKQKERLPFVPFLFLAYSSLILLRHII</sequence>
<feature type="transmembrane region" description="Helical" evidence="1">
    <location>
        <begin position="81"/>
        <end position="105"/>
    </location>
</feature>
<dbReference type="GO" id="GO:0005886">
    <property type="term" value="C:plasma membrane"/>
    <property type="evidence" value="ECO:0007669"/>
    <property type="project" value="TreeGrafter"/>
</dbReference>
<evidence type="ECO:0000313" key="4">
    <source>
        <dbReference type="Proteomes" id="UP000532121"/>
    </source>
</evidence>